<dbReference type="EMBL" id="JAAGWQ010000007">
    <property type="protein sequence ID" value="KAF5679999.1"/>
    <property type="molecule type" value="Genomic_DNA"/>
</dbReference>
<evidence type="ECO:0000313" key="1">
    <source>
        <dbReference type="EMBL" id="KAF5679999.1"/>
    </source>
</evidence>
<sequence>MWTPRLTVENFCRLENLGDRYTDSGGDFSEVIRRSVARAPRRRSLSVAQKGYTLVIDANHTEITKRQDQGEWINLVSQNGVTKPGVRHRINTIELSPDIEITWTEGSSYSISVGATAGVSVGLFEIFSASMEIATTYEESYSASISLTTDSGNCPQNVNIYYAPHFTRYEGLWSNDQENTVEIWVAQNVNAELEGRFIIECVSTTPPK</sequence>
<accession>A0A8H5X3R1</accession>
<gene>
    <name evidence="1" type="ORF">FHETE_541</name>
</gene>
<keyword evidence="2" id="KW-1185">Reference proteome</keyword>
<evidence type="ECO:0000313" key="2">
    <source>
        <dbReference type="Proteomes" id="UP000567885"/>
    </source>
</evidence>
<proteinExistence type="predicted"/>
<organism evidence="1 2">
    <name type="scientific">Fusarium heterosporum</name>
    <dbReference type="NCBI Taxonomy" id="42747"/>
    <lineage>
        <taxon>Eukaryota</taxon>
        <taxon>Fungi</taxon>
        <taxon>Dikarya</taxon>
        <taxon>Ascomycota</taxon>
        <taxon>Pezizomycotina</taxon>
        <taxon>Sordariomycetes</taxon>
        <taxon>Hypocreomycetidae</taxon>
        <taxon>Hypocreales</taxon>
        <taxon>Nectriaceae</taxon>
        <taxon>Fusarium</taxon>
        <taxon>Fusarium heterosporum species complex</taxon>
    </lineage>
</organism>
<dbReference type="Proteomes" id="UP000567885">
    <property type="component" value="Unassembled WGS sequence"/>
</dbReference>
<comment type="caution">
    <text evidence="1">The sequence shown here is derived from an EMBL/GenBank/DDBJ whole genome shotgun (WGS) entry which is preliminary data.</text>
</comment>
<dbReference type="OrthoDB" id="3677120at2759"/>
<reference evidence="1 2" key="1">
    <citation type="submission" date="2020-05" db="EMBL/GenBank/DDBJ databases">
        <title>Identification and distribution of gene clusters putatively required for synthesis of sphingolipid metabolism inhibitors in phylogenetically diverse species of the filamentous fungus Fusarium.</title>
        <authorList>
            <person name="Kim H.-S."/>
            <person name="Busman M."/>
            <person name="Brown D.W."/>
            <person name="Divon H."/>
            <person name="Uhlig S."/>
            <person name="Proctor R.H."/>
        </authorList>
    </citation>
    <scope>NUCLEOTIDE SEQUENCE [LARGE SCALE GENOMIC DNA]</scope>
    <source>
        <strain evidence="1 2">NRRL 20693</strain>
    </source>
</reference>
<dbReference type="AlphaFoldDB" id="A0A8H5X3R1"/>
<dbReference type="SUPFAM" id="SSF56973">
    <property type="entry name" value="Aerolisin/ETX pore-forming domain"/>
    <property type="match status" value="1"/>
</dbReference>
<protein>
    <submittedName>
        <fullName evidence="1">Uncharacterized protein</fullName>
    </submittedName>
</protein>
<name>A0A8H5X3R1_FUSHE</name>